<dbReference type="SMART" id="SM00871">
    <property type="entry name" value="AraC_E_bind"/>
    <property type="match status" value="1"/>
</dbReference>
<accession>A0ABN1J7L8</accession>
<feature type="domain" description="HTH merR-type" evidence="5">
    <location>
        <begin position="5"/>
        <end position="75"/>
    </location>
</feature>
<reference evidence="6 7" key="1">
    <citation type="journal article" date="2019" name="Int. J. Syst. Evol. Microbiol.">
        <title>The Global Catalogue of Microorganisms (GCM) 10K type strain sequencing project: providing services to taxonomists for standard genome sequencing and annotation.</title>
        <authorList>
            <consortium name="The Broad Institute Genomics Platform"/>
            <consortium name="The Broad Institute Genome Sequencing Center for Infectious Disease"/>
            <person name="Wu L."/>
            <person name="Ma J."/>
        </authorList>
    </citation>
    <scope>NUCLEOTIDE SEQUENCE [LARGE SCALE GENOMIC DNA]</scope>
    <source>
        <strain evidence="6 7">JCM 1405</strain>
    </source>
</reference>
<proteinExistence type="predicted"/>
<keyword evidence="3" id="KW-0238">DNA-binding</keyword>
<dbReference type="Proteomes" id="UP001500339">
    <property type="component" value="Unassembled WGS sequence"/>
</dbReference>
<dbReference type="InterPro" id="IPR000551">
    <property type="entry name" value="MerR-type_HTH_dom"/>
</dbReference>
<keyword evidence="1" id="KW-0678">Repressor</keyword>
<comment type="caution">
    <text evidence="6">The sequence shown here is derived from an EMBL/GenBank/DDBJ whole genome shotgun (WGS) entry which is preliminary data.</text>
</comment>
<keyword evidence="2" id="KW-0805">Transcription regulation</keyword>
<dbReference type="CDD" id="cd01107">
    <property type="entry name" value="HTH_BmrR"/>
    <property type="match status" value="1"/>
</dbReference>
<evidence type="ECO:0000259" key="5">
    <source>
        <dbReference type="PROSITE" id="PS50937"/>
    </source>
</evidence>
<dbReference type="PANTHER" id="PTHR30204">
    <property type="entry name" value="REDOX-CYCLING DRUG-SENSING TRANSCRIPTIONAL ACTIVATOR SOXR"/>
    <property type="match status" value="1"/>
</dbReference>
<name>A0ABN1J7L8_9CLOT</name>
<dbReference type="Gene3D" id="3.20.80.10">
    <property type="entry name" value="Regulatory factor, effector binding domain"/>
    <property type="match status" value="1"/>
</dbReference>
<evidence type="ECO:0000313" key="7">
    <source>
        <dbReference type="Proteomes" id="UP001500339"/>
    </source>
</evidence>
<dbReference type="EMBL" id="BAAACF010000013">
    <property type="protein sequence ID" value="GAA0731143.1"/>
    <property type="molecule type" value="Genomic_DNA"/>
</dbReference>
<keyword evidence="4" id="KW-0804">Transcription</keyword>
<dbReference type="SUPFAM" id="SSF46955">
    <property type="entry name" value="Putative DNA-binding domain"/>
    <property type="match status" value="1"/>
</dbReference>
<dbReference type="InterPro" id="IPR009061">
    <property type="entry name" value="DNA-bd_dom_put_sf"/>
</dbReference>
<evidence type="ECO:0000313" key="6">
    <source>
        <dbReference type="EMBL" id="GAA0731143.1"/>
    </source>
</evidence>
<evidence type="ECO:0000256" key="2">
    <source>
        <dbReference type="ARBA" id="ARBA00023015"/>
    </source>
</evidence>
<dbReference type="SMART" id="SM00422">
    <property type="entry name" value="HTH_MERR"/>
    <property type="match status" value="1"/>
</dbReference>
<dbReference type="PANTHER" id="PTHR30204:SF69">
    <property type="entry name" value="MERR-FAMILY TRANSCRIPTIONAL REGULATOR"/>
    <property type="match status" value="1"/>
</dbReference>
<dbReference type="RefSeq" id="WP_343771562.1">
    <property type="nucleotide sequence ID" value="NZ_BAAACF010000013.1"/>
</dbReference>
<dbReference type="InterPro" id="IPR010499">
    <property type="entry name" value="AraC_E-bd"/>
</dbReference>
<dbReference type="PROSITE" id="PS50937">
    <property type="entry name" value="HTH_MERR_2"/>
    <property type="match status" value="1"/>
</dbReference>
<evidence type="ECO:0000256" key="1">
    <source>
        <dbReference type="ARBA" id="ARBA00022491"/>
    </source>
</evidence>
<protein>
    <submittedName>
        <fullName evidence="6">MerR family transcriptional regulator</fullName>
    </submittedName>
</protein>
<organism evidence="6 7">
    <name type="scientific">Clostridium malenominatum</name>
    <dbReference type="NCBI Taxonomy" id="1539"/>
    <lineage>
        <taxon>Bacteria</taxon>
        <taxon>Bacillati</taxon>
        <taxon>Bacillota</taxon>
        <taxon>Clostridia</taxon>
        <taxon>Eubacteriales</taxon>
        <taxon>Clostridiaceae</taxon>
        <taxon>Clostridium</taxon>
    </lineage>
</organism>
<dbReference type="InterPro" id="IPR029442">
    <property type="entry name" value="GyrI-like"/>
</dbReference>
<sequence>MEHKNYKINEVAKMHNMSKKALIYYDKIGIFKPKYVDEKNNYRYYDIKEFPVLKQIIYLKEIGFSLEEIKNLLEHRDHDVIINALTHRNNEIFKEIQRYQDMHNSIDYLLKFYKTAKYFDKRDLYKPSIKIFEQRKIFYLKCEEEGNREEVMLTYRRVLKRLRELDLFSHQEYGTIYLQEGIESGFKHNVGAFISTPENFHIKEETILPEGKYICMYKTGGYYDEESVKYLLKWISENGYEVISDIYEYCLIDYTFTKSVEEMVSELQIRVK</sequence>
<dbReference type="InterPro" id="IPR047057">
    <property type="entry name" value="MerR_fam"/>
</dbReference>
<dbReference type="Pfam" id="PF13411">
    <property type="entry name" value="MerR_1"/>
    <property type="match status" value="1"/>
</dbReference>
<dbReference type="Pfam" id="PF06445">
    <property type="entry name" value="GyrI-like"/>
    <property type="match status" value="1"/>
</dbReference>
<keyword evidence="7" id="KW-1185">Reference proteome</keyword>
<dbReference type="InterPro" id="IPR011256">
    <property type="entry name" value="Reg_factor_effector_dom_sf"/>
</dbReference>
<dbReference type="SUPFAM" id="SSF55136">
    <property type="entry name" value="Probable bacterial effector-binding domain"/>
    <property type="match status" value="1"/>
</dbReference>
<dbReference type="Gene3D" id="1.10.1660.10">
    <property type="match status" value="1"/>
</dbReference>
<evidence type="ECO:0000256" key="4">
    <source>
        <dbReference type="ARBA" id="ARBA00023163"/>
    </source>
</evidence>
<gene>
    <name evidence="6" type="ORF">GCM10008905_33180</name>
</gene>
<evidence type="ECO:0000256" key="3">
    <source>
        <dbReference type="ARBA" id="ARBA00023125"/>
    </source>
</evidence>